<dbReference type="Gene3D" id="1.20.1070.10">
    <property type="entry name" value="Rhodopsin 7-helix transmembrane proteins"/>
    <property type="match status" value="1"/>
</dbReference>
<proteinExistence type="predicted"/>
<feature type="transmembrane region" description="Helical" evidence="6">
    <location>
        <begin position="89"/>
        <end position="111"/>
    </location>
</feature>
<feature type="transmembrane region" description="Helical" evidence="6">
    <location>
        <begin position="25"/>
        <end position="45"/>
    </location>
</feature>
<keyword evidence="4 6" id="KW-0472">Membrane</keyword>
<dbReference type="GO" id="GO:0007189">
    <property type="term" value="P:adenylate cyclase-activating G protein-coupled receptor signaling pathway"/>
    <property type="evidence" value="ECO:0007669"/>
    <property type="project" value="TreeGrafter"/>
</dbReference>
<dbReference type="SUPFAM" id="SSF81321">
    <property type="entry name" value="Family A G protein-coupled receptor-like"/>
    <property type="match status" value="1"/>
</dbReference>
<keyword evidence="3 6" id="KW-1133">Transmembrane helix</keyword>
<gene>
    <name evidence="7" type="ORF">CTEN210_12419</name>
</gene>
<evidence type="ECO:0000313" key="7">
    <source>
        <dbReference type="EMBL" id="GFH55943.1"/>
    </source>
</evidence>
<reference evidence="7 8" key="1">
    <citation type="journal article" date="2021" name="Sci. Rep.">
        <title>The genome of the diatom Chaetoceros tenuissimus carries an ancient integrated fragment of an extant virus.</title>
        <authorList>
            <person name="Hongo Y."/>
            <person name="Kimura K."/>
            <person name="Takaki Y."/>
            <person name="Yoshida Y."/>
            <person name="Baba S."/>
            <person name="Kobayashi G."/>
            <person name="Nagasaki K."/>
            <person name="Hano T."/>
            <person name="Tomaru Y."/>
        </authorList>
    </citation>
    <scope>NUCLEOTIDE SEQUENCE [LARGE SCALE GENOMIC DNA]</scope>
    <source>
        <strain evidence="7 8">NIES-3715</strain>
    </source>
</reference>
<dbReference type="AlphaFoldDB" id="A0AAD3D191"/>
<dbReference type="EMBL" id="BLLK01000051">
    <property type="protein sequence ID" value="GFH55943.1"/>
    <property type="molecule type" value="Genomic_DNA"/>
</dbReference>
<evidence type="ECO:0000313" key="8">
    <source>
        <dbReference type="Proteomes" id="UP001054902"/>
    </source>
</evidence>
<dbReference type="PANTHER" id="PTHR23112:SF0">
    <property type="entry name" value="TRANSMEMBRANE PROTEIN 116"/>
    <property type="match status" value="1"/>
</dbReference>
<sequence>MYAKNLTRALLGNDKEENLKWLTRVIFHIGLASLSFIGCTIVAIYTSRKRLYLVPNKNFVNKHVKGKNPGEYGTLLKTRGGLTTPYRRIIFGICLSDAIYALALATGPFLASKEFPLARLAIGNSATCTLNGLFVGIGMLLTSLYVCFLCFYYFCKLSLKMDDETFKRKFEIKLHVIMTVVTLAVNIPAAAMGTINTAPTGVLCMPGAAYPTGCQQRPDLFGECDKRIEKQSELIMYITYGVMVLALFCVILFMGKLTATVVQRHAAYGTMSTNTKRQGKSIQRKTSVLKDEENIESKTSVPSNSEFHDIEVDESNQDQQMKAEIAEKLRKLYFRLTRTQFALWVTTYLFSIIPYIIMGVTTAIKGVMPLDQPEPLRWFASLFYPSLGILITLIFTRPAIKYFRQMKPEFSWVRSFVLVVKEGGEVPVTTIKSTIEANDRNISVSSKSAFGVEKMVSAPSMSTGGGLSVANLYCEVSGNNNHVSSIDKISTNPIQDSQERKFYLDALASNTEKQIFSGISYNSSKPDWKDDDLSFFEMSSIHEGVEMMDPSEAFEDDTNINSL</sequence>
<dbReference type="GO" id="GO:0005886">
    <property type="term" value="C:plasma membrane"/>
    <property type="evidence" value="ECO:0007669"/>
    <property type="project" value="TreeGrafter"/>
</dbReference>
<feature type="transmembrane region" description="Helical" evidence="6">
    <location>
        <begin position="341"/>
        <end position="364"/>
    </location>
</feature>
<protein>
    <submittedName>
        <fullName evidence="7">Uncharacterized protein</fullName>
    </submittedName>
</protein>
<comment type="subcellular location">
    <subcellularLocation>
        <location evidence="1">Membrane</location>
        <topology evidence="1">Multi-pass membrane protein</topology>
    </subcellularLocation>
</comment>
<dbReference type="Proteomes" id="UP001054902">
    <property type="component" value="Unassembled WGS sequence"/>
</dbReference>
<keyword evidence="8" id="KW-1185">Reference proteome</keyword>
<evidence type="ECO:0000256" key="5">
    <source>
        <dbReference type="SAM" id="MobiDB-lite"/>
    </source>
</evidence>
<feature type="transmembrane region" description="Helical" evidence="6">
    <location>
        <begin position="176"/>
        <end position="195"/>
    </location>
</feature>
<evidence type="ECO:0000256" key="6">
    <source>
        <dbReference type="SAM" id="Phobius"/>
    </source>
</evidence>
<dbReference type="GO" id="GO:0004930">
    <property type="term" value="F:G protein-coupled receptor activity"/>
    <property type="evidence" value="ECO:0007669"/>
    <property type="project" value="TreeGrafter"/>
</dbReference>
<organism evidence="7 8">
    <name type="scientific">Chaetoceros tenuissimus</name>
    <dbReference type="NCBI Taxonomy" id="426638"/>
    <lineage>
        <taxon>Eukaryota</taxon>
        <taxon>Sar</taxon>
        <taxon>Stramenopiles</taxon>
        <taxon>Ochrophyta</taxon>
        <taxon>Bacillariophyta</taxon>
        <taxon>Coscinodiscophyceae</taxon>
        <taxon>Chaetocerotophycidae</taxon>
        <taxon>Chaetocerotales</taxon>
        <taxon>Chaetocerotaceae</taxon>
        <taxon>Chaetoceros</taxon>
    </lineage>
</organism>
<evidence type="ECO:0000256" key="3">
    <source>
        <dbReference type="ARBA" id="ARBA00022989"/>
    </source>
</evidence>
<comment type="caution">
    <text evidence="7">The sequence shown here is derived from an EMBL/GenBank/DDBJ whole genome shotgun (WGS) entry which is preliminary data.</text>
</comment>
<dbReference type="PANTHER" id="PTHR23112">
    <property type="entry name" value="G PROTEIN-COUPLED RECEPTOR 157-RELATED"/>
    <property type="match status" value="1"/>
</dbReference>
<name>A0AAD3D191_9STRA</name>
<feature type="region of interest" description="Disordered" evidence="5">
    <location>
        <begin position="277"/>
        <end position="304"/>
    </location>
</feature>
<evidence type="ECO:0000256" key="1">
    <source>
        <dbReference type="ARBA" id="ARBA00004141"/>
    </source>
</evidence>
<feature type="transmembrane region" description="Helical" evidence="6">
    <location>
        <begin position="131"/>
        <end position="155"/>
    </location>
</feature>
<keyword evidence="2 6" id="KW-0812">Transmembrane</keyword>
<evidence type="ECO:0000256" key="2">
    <source>
        <dbReference type="ARBA" id="ARBA00022692"/>
    </source>
</evidence>
<feature type="transmembrane region" description="Helical" evidence="6">
    <location>
        <begin position="234"/>
        <end position="254"/>
    </location>
</feature>
<feature type="transmembrane region" description="Helical" evidence="6">
    <location>
        <begin position="376"/>
        <end position="396"/>
    </location>
</feature>
<evidence type="ECO:0000256" key="4">
    <source>
        <dbReference type="ARBA" id="ARBA00023136"/>
    </source>
</evidence>
<accession>A0AAD3D191</accession>